<dbReference type="EMBL" id="AUZY01009882">
    <property type="protein sequence ID" value="EQD40566.1"/>
    <property type="molecule type" value="Genomic_DNA"/>
</dbReference>
<feature type="domain" description="Aminoacyl-transfer RNA synthetases class-II family profile" evidence="3">
    <location>
        <begin position="267"/>
        <end position="355"/>
    </location>
</feature>
<dbReference type="CDD" id="cd01667">
    <property type="entry name" value="TGS_ThrRS"/>
    <property type="match status" value="1"/>
</dbReference>
<proteinExistence type="predicted"/>
<dbReference type="PANTHER" id="PTHR11451:SF44">
    <property type="entry name" value="THREONINE--TRNA LIGASE, CHLOROPLASTIC_MITOCHONDRIAL 2"/>
    <property type="match status" value="1"/>
</dbReference>
<dbReference type="GO" id="GO:0006435">
    <property type="term" value="P:threonyl-tRNA aminoacylation"/>
    <property type="evidence" value="ECO:0007669"/>
    <property type="project" value="TreeGrafter"/>
</dbReference>
<organism evidence="5">
    <name type="scientific">mine drainage metagenome</name>
    <dbReference type="NCBI Taxonomy" id="410659"/>
    <lineage>
        <taxon>unclassified sequences</taxon>
        <taxon>metagenomes</taxon>
        <taxon>ecological metagenomes</taxon>
    </lineage>
</organism>
<evidence type="ECO:0000256" key="2">
    <source>
        <dbReference type="SAM" id="MobiDB-lite"/>
    </source>
</evidence>
<dbReference type="InterPro" id="IPR004095">
    <property type="entry name" value="TGS"/>
</dbReference>
<evidence type="ECO:0000256" key="1">
    <source>
        <dbReference type="ARBA" id="ARBA00022917"/>
    </source>
</evidence>
<dbReference type="InterPro" id="IPR045864">
    <property type="entry name" value="aa-tRNA-synth_II/BPL/LPL"/>
</dbReference>
<protein>
    <submittedName>
        <fullName evidence="5">Threonyl-tRNA synthetase</fullName>
    </submittedName>
</protein>
<keyword evidence="5" id="KW-0436">Ligase</keyword>
<feature type="domain" description="TGS" evidence="4">
    <location>
        <begin position="1"/>
        <end position="64"/>
    </location>
</feature>
<feature type="region of interest" description="Disordered" evidence="2">
    <location>
        <begin position="1"/>
        <end position="20"/>
    </location>
</feature>
<dbReference type="SMART" id="SM00863">
    <property type="entry name" value="tRNA_SAD"/>
    <property type="match status" value="1"/>
</dbReference>
<keyword evidence="1" id="KW-0648">Protein biosynthesis</keyword>
<dbReference type="InterPro" id="IPR012676">
    <property type="entry name" value="TGS-like"/>
</dbReference>
<dbReference type="InterPro" id="IPR018163">
    <property type="entry name" value="Thr/Ala-tRNA-synth_IIc_edit"/>
</dbReference>
<dbReference type="Gene3D" id="3.30.980.10">
    <property type="entry name" value="Threonyl-trna Synthetase, Chain A, domain 2"/>
    <property type="match status" value="1"/>
</dbReference>
<evidence type="ECO:0000313" key="5">
    <source>
        <dbReference type="EMBL" id="EQD40566.1"/>
    </source>
</evidence>
<sequence length="355" mass="39845">MSEPVTLTFPDGRSLPVESGTPAEDALRAWEPGHAGEWLAALLDGRPIDLRRPIESSGHLAPLSFADRAGREILQHSAAHLVAKALVEAVPEALPTVGPPTDEGFFYDFDVRPLTPEDLDRVRANMRKSVAAREAFVRHEVTRAEAERRFATNPYKLRYLRDIPPGEPVSYYATGDWADLCRGPHVPDTGWLAGTHLLGFSAITPEGREGATTLQRIRGVGFPTEAALKEFLRLRSEAEARDHRALGQKLELFTFFDESPGFPAILPNGIVVFRELERFVREHLAEAGYGEIRTPLLWAQSVYETSGHWAHYQDNMFLTVVDDRTFGWKPMNCPGSMLIFRSRARSYRELPLRYA</sequence>
<evidence type="ECO:0000259" key="4">
    <source>
        <dbReference type="PROSITE" id="PS51880"/>
    </source>
</evidence>
<reference evidence="5" key="1">
    <citation type="submission" date="2013-08" db="EMBL/GenBank/DDBJ databases">
        <authorList>
            <person name="Mendez C."/>
            <person name="Richter M."/>
            <person name="Ferrer M."/>
            <person name="Sanchez J."/>
        </authorList>
    </citation>
    <scope>NUCLEOTIDE SEQUENCE</scope>
</reference>
<reference evidence="5" key="2">
    <citation type="journal article" date="2014" name="ISME J.">
        <title>Microbial stratification in low pH oxic and suboxic macroscopic growths along an acid mine drainage.</title>
        <authorList>
            <person name="Mendez-Garcia C."/>
            <person name="Mesa V."/>
            <person name="Sprenger R.R."/>
            <person name="Richter M."/>
            <person name="Diez M.S."/>
            <person name="Solano J."/>
            <person name="Bargiela R."/>
            <person name="Golyshina O.V."/>
            <person name="Manteca A."/>
            <person name="Ramos J.L."/>
            <person name="Gallego J.R."/>
            <person name="Llorente I."/>
            <person name="Martins Dos Santos V.A."/>
            <person name="Jensen O.N."/>
            <person name="Pelaez A.I."/>
            <person name="Sanchez J."/>
            <person name="Ferrer M."/>
        </authorList>
    </citation>
    <scope>NUCLEOTIDE SEQUENCE</scope>
</reference>
<feature type="non-terminal residue" evidence="5">
    <location>
        <position position="355"/>
    </location>
</feature>
<dbReference type="GO" id="GO:0005524">
    <property type="term" value="F:ATP binding"/>
    <property type="evidence" value="ECO:0007669"/>
    <property type="project" value="InterPro"/>
</dbReference>
<dbReference type="PROSITE" id="PS50862">
    <property type="entry name" value="AA_TRNA_LIGASE_II"/>
    <property type="match status" value="1"/>
</dbReference>
<name>T0YY59_9ZZZZ</name>
<dbReference type="Gene3D" id="3.30.930.10">
    <property type="entry name" value="Bira Bifunctional Protein, Domain 2"/>
    <property type="match status" value="1"/>
</dbReference>
<gene>
    <name evidence="5" type="ORF">B1B_14875</name>
</gene>
<dbReference type="Gene3D" id="3.10.20.30">
    <property type="match status" value="1"/>
</dbReference>
<accession>T0YY59</accession>
<dbReference type="PROSITE" id="PS51880">
    <property type="entry name" value="TGS"/>
    <property type="match status" value="1"/>
</dbReference>
<dbReference type="SUPFAM" id="SSF81271">
    <property type="entry name" value="TGS-like"/>
    <property type="match status" value="1"/>
</dbReference>
<keyword evidence="5" id="KW-0030">Aminoacyl-tRNA synthetase</keyword>
<evidence type="ECO:0000259" key="3">
    <source>
        <dbReference type="PROSITE" id="PS50862"/>
    </source>
</evidence>
<dbReference type="AlphaFoldDB" id="T0YY59"/>
<dbReference type="GO" id="GO:0004829">
    <property type="term" value="F:threonine-tRNA ligase activity"/>
    <property type="evidence" value="ECO:0007669"/>
    <property type="project" value="TreeGrafter"/>
</dbReference>
<dbReference type="SUPFAM" id="SSF55186">
    <property type="entry name" value="ThrRS/AlaRS common domain"/>
    <property type="match status" value="1"/>
</dbReference>
<dbReference type="Pfam" id="PF07973">
    <property type="entry name" value="tRNA_SAD"/>
    <property type="match status" value="1"/>
</dbReference>
<comment type="caution">
    <text evidence="5">The sequence shown here is derived from an EMBL/GenBank/DDBJ whole genome shotgun (WGS) entry which is preliminary data.</text>
</comment>
<dbReference type="InterPro" id="IPR006195">
    <property type="entry name" value="aa-tRNA-synth_II"/>
</dbReference>
<dbReference type="SUPFAM" id="SSF55681">
    <property type="entry name" value="Class II aaRS and biotin synthetases"/>
    <property type="match status" value="1"/>
</dbReference>
<dbReference type="InterPro" id="IPR012947">
    <property type="entry name" value="tRNA_SAD"/>
</dbReference>
<dbReference type="InterPro" id="IPR012675">
    <property type="entry name" value="Beta-grasp_dom_sf"/>
</dbReference>
<dbReference type="PANTHER" id="PTHR11451">
    <property type="entry name" value="THREONINE-TRNA LIGASE"/>
    <property type="match status" value="1"/>
</dbReference>